<dbReference type="STRING" id="1094558.ME5_01290"/>
<dbReference type="EMBL" id="AIMB01000008">
    <property type="protein sequence ID" value="EJF88739.1"/>
    <property type="molecule type" value="Genomic_DNA"/>
</dbReference>
<evidence type="ECO:0000313" key="2">
    <source>
        <dbReference type="EMBL" id="EJF88739.1"/>
    </source>
</evidence>
<dbReference type="InterPro" id="IPR034122">
    <property type="entry name" value="Retropepsin-like_bacterial"/>
</dbReference>
<dbReference type="PROSITE" id="PS00141">
    <property type="entry name" value="ASP_PROTEASE"/>
    <property type="match status" value="1"/>
</dbReference>
<dbReference type="AlphaFoldDB" id="J0QZR1"/>
<keyword evidence="3" id="KW-1185">Reference proteome</keyword>
<dbReference type="InterPro" id="IPR011969">
    <property type="entry name" value="Clan_AA_Asp_peptidase_C"/>
</dbReference>
<dbReference type="SUPFAM" id="SSF50630">
    <property type="entry name" value="Acid proteases"/>
    <property type="match status" value="1"/>
</dbReference>
<sequence>MRLFWILLACVGVLTLISMGLKHFSDSNINSDQITSLSYYGIVGLIVASGLLGSGIKLSHMIRNLIIWCSIIFALMFFYNSRYEIQDIANQLTVGIIPGSPLTQYNESGIRVSLQRSLNGHFATQAILNGKNIRFTVDTGASTIVLRFEDAITAGINVKNLHFSVPIKTANGNTYAALTIIDSLNIGGIKRTNVSALISQKGRLSTNLLGMSFLNSLSGYSVRGDRLIMVD</sequence>
<evidence type="ECO:0000313" key="3">
    <source>
        <dbReference type="Proteomes" id="UP000008952"/>
    </source>
</evidence>
<dbReference type="HOGENOM" id="CLU_099411_0_0_5"/>
<evidence type="ECO:0000256" key="1">
    <source>
        <dbReference type="SAM" id="Phobius"/>
    </source>
</evidence>
<comment type="caution">
    <text evidence="2">The sequence shown here is derived from an EMBL/GenBank/DDBJ whole genome shotgun (WGS) entry which is preliminary data.</text>
</comment>
<accession>J0QZR1</accession>
<reference evidence="2 3" key="1">
    <citation type="submission" date="2012-03" db="EMBL/GenBank/DDBJ databases">
        <title>The Genome Sequence of Bartonella tamiae Th239.</title>
        <authorList>
            <consortium name="The Broad Institute Genome Sequencing Platform"/>
            <consortium name="The Broad Institute Genome Sequencing Center for Infectious Disease"/>
            <person name="Feldgarden M."/>
            <person name="Kirby J."/>
            <person name="Kosoy M."/>
            <person name="Birtles R."/>
            <person name="Probert W.S."/>
            <person name="Chiaraviglio L."/>
            <person name="Young S.K."/>
            <person name="Zeng Q."/>
            <person name="Gargeya S."/>
            <person name="Fitzgerald M."/>
            <person name="Haas B."/>
            <person name="Abouelleil A."/>
            <person name="Alvarado L."/>
            <person name="Arachchi H.M."/>
            <person name="Berlin A."/>
            <person name="Chapman S.B."/>
            <person name="Gearin G."/>
            <person name="Goldberg J."/>
            <person name="Griggs A."/>
            <person name="Gujja S."/>
            <person name="Hansen M."/>
            <person name="Heiman D."/>
            <person name="Howarth C."/>
            <person name="Larimer J."/>
            <person name="Lui A."/>
            <person name="MacDonald P.J.P."/>
            <person name="McCowen C."/>
            <person name="Montmayeur A."/>
            <person name="Murphy C."/>
            <person name="Neiman D."/>
            <person name="Pearson M."/>
            <person name="Priest M."/>
            <person name="Roberts A."/>
            <person name="Saif S."/>
            <person name="Shea T."/>
            <person name="Sisk P."/>
            <person name="Stolte C."/>
            <person name="Sykes S."/>
            <person name="Wortman J."/>
            <person name="Nusbaum C."/>
            <person name="Birren B."/>
        </authorList>
    </citation>
    <scope>NUCLEOTIDE SEQUENCE [LARGE SCALE GENOMIC DNA]</scope>
    <source>
        <strain evidence="2 3">Th239</strain>
    </source>
</reference>
<keyword evidence="2" id="KW-0378">Hydrolase</keyword>
<feature type="transmembrane region" description="Helical" evidence="1">
    <location>
        <begin position="36"/>
        <end position="53"/>
    </location>
</feature>
<dbReference type="NCBIfam" id="TIGR02281">
    <property type="entry name" value="clan_AA_DTGA"/>
    <property type="match status" value="1"/>
</dbReference>
<dbReference type="OrthoDB" id="7595324at2"/>
<dbReference type="eggNOG" id="COG3577">
    <property type="taxonomic scope" value="Bacteria"/>
</dbReference>
<dbReference type="Pfam" id="PF13975">
    <property type="entry name" value="gag-asp_proteas"/>
    <property type="match status" value="1"/>
</dbReference>
<name>J0QZR1_9HYPH</name>
<dbReference type="Proteomes" id="UP000008952">
    <property type="component" value="Unassembled WGS sequence"/>
</dbReference>
<dbReference type="Gene3D" id="2.40.70.10">
    <property type="entry name" value="Acid Proteases"/>
    <property type="match status" value="1"/>
</dbReference>
<keyword evidence="1" id="KW-0812">Transmembrane</keyword>
<keyword evidence="1" id="KW-1133">Transmembrane helix</keyword>
<dbReference type="GO" id="GO:0006508">
    <property type="term" value="P:proteolysis"/>
    <property type="evidence" value="ECO:0007669"/>
    <property type="project" value="UniProtKB-KW"/>
</dbReference>
<dbReference type="PATRIC" id="fig|1094558.3.peg.1391"/>
<dbReference type="CDD" id="cd05483">
    <property type="entry name" value="retropepsin_like_bacteria"/>
    <property type="match status" value="1"/>
</dbReference>
<proteinExistence type="predicted"/>
<organism evidence="2 3">
    <name type="scientific">Bartonella tamiae Th239</name>
    <dbReference type="NCBI Taxonomy" id="1094558"/>
    <lineage>
        <taxon>Bacteria</taxon>
        <taxon>Pseudomonadati</taxon>
        <taxon>Pseudomonadota</taxon>
        <taxon>Alphaproteobacteria</taxon>
        <taxon>Hyphomicrobiales</taxon>
        <taxon>Bartonellaceae</taxon>
        <taxon>Bartonella</taxon>
    </lineage>
</organism>
<feature type="transmembrane region" description="Helical" evidence="1">
    <location>
        <begin position="65"/>
        <end position="81"/>
    </location>
</feature>
<protein>
    <submittedName>
        <fullName evidence="2">TIGR02281 family clan AA aspartic protease</fullName>
    </submittedName>
</protein>
<keyword evidence="2" id="KW-0645">Protease</keyword>
<keyword evidence="1" id="KW-0472">Membrane</keyword>
<gene>
    <name evidence="2" type="ORF">ME5_01290</name>
</gene>
<dbReference type="InterPro" id="IPR001969">
    <property type="entry name" value="Aspartic_peptidase_AS"/>
</dbReference>
<dbReference type="GO" id="GO:0004190">
    <property type="term" value="F:aspartic-type endopeptidase activity"/>
    <property type="evidence" value="ECO:0007669"/>
    <property type="project" value="InterPro"/>
</dbReference>
<dbReference type="InterPro" id="IPR021109">
    <property type="entry name" value="Peptidase_aspartic_dom_sf"/>
</dbReference>